<dbReference type="InterPro" id="IPR000542">
    <property type="entry name" value="Carn_acyl_trans"/>
</dbReference>
<dbReference type="GO" id="GO:0016746">
    <property type="term" value="F:acyltransferase activity"/>
    <property type="evidence" value="ECO:0007669"/>
    <property type="project" value="UniProtKB-KW"/>
</dbReference>
<dbReference type="FunFam" id="3.30.559.70:FF:000008">
    <property type="entry name" value="carnitine O-palmitoyltransferase 1, brain isoform"/>
    <property type="match status" value="1"/>
</dbReference>
<evidence type="ECO:0000256" key="5">
    <source>
        <dbReference type="RuleBase" id="RU003801"/>
    </source>
</evidence>
<dbReference type="PANTHER" id="PTHR22589:SF55">
    <property type="entry name" value="CARNITINE O-PALMITOYLTRANSFERASE 1, BRAIN ISOFORM"/>
    <property type="match status" value="1"/>
</dbReference>
<evidence type="ECO:0000313" key="7">
    <source>
        <dbReference type="Ensembl" id="ENSSSCP00070046516.1"/>
    </source>
</evidence>
<reference evidence="7 8" key="1">
    <citation type="submission" date="2017-08" db="EMBL/GenBank/DDBJ databases">
        <title>USMARCv1.0.</title>
        <authorList>
            <person name="Hannum G.I."/>
            <person name="Koren S."/>
            <person name="Schroeder S.G."/>
            <person name="Chin S.C."/>
            <person name="Nonneman D.J."/>
            <person name="Becker S.A."/>
            <person name="Rosen B.D."/>
            <person name="Bickhart D.M."/>
            <person name="Putnam N.H."/>
            <person name="Green R.E."/>
            <person name="Tuggle C.K."/>
            <person name="Liu H."/>
            <person name="Rohrer G.A."/>
            <person name="Warr A."/>
            <person name="Hall R."/>
            <person name="Kim K."/>
            <person name="Hume D.A."/>
            <person name="Talbot R."/>
            <person name="Chow W."/>
            <person name="Howe K."/>
            <person name="Schwartz A.S."/>
            <person name="Watson M."/>
            <person name="Archibald A.L."/>
            <person name="Phillippy A.M."/>
            <person name="Smith T.P.L."/>
        </authorList>
    </citation>
    <scope>NUCLEOTIDE SEQUENCE [LARGE SCALE GENOMIC DNA]</scope>
</reference>
<dbReference type="Pfam" id="PF00755">
    <property type="entry name" value="Carn_acyltransf"/>
    <property type="match status" value="1"/>
</dbReference>
<dbReference type="InterPro" id="IPR039551">
    <property type="entry name" value="Cho/carn_acyl_trans"/>
</dbReference>
<feature type="active site" description="Proton acceptor" evidence="4">
    <location>
        <position position="335"/>
    </location>
</feature>
<dbReference type="Gene3D" id="3.30.559.10">
    <property type="entry name" value="Chloramphenicol acetyltransferase-like domain"/>
    <property type="match status" value="1"/>
</dbReference>
<dbReference type="SUPFAM" id="SSF52777">
    <property type="entry name" value="CoA-dependent acyltransferases"/>
    <property type="match status" value="2"/>
</dbReference>
<dbReference type="InterPro" id="IPR023213">
    <property type="entry name" value="CAT-like_dom_sf"/>
</dbReference>
<name>A0A4X1VSB9_PIG</name>
<sequence>MSSPTKTWLALVRIFSGRHPMLFSYQRSLPRQPVPAVQDTVRKYLESVRPVLCEEDFEWISALAREFLKLQASLLQWYLQLKYWWASNYVSDWWEEFVYLRSRNSLMVNSNYYMMDFLNVTPTPVQAARAGNAVHALLLYRHRLNRQEIFPTLLMGMRPLCSAQYEKIFNTTRIPGVHRDHIHHLRDSRHVAVFHRGRFFRVGTHSQSGLLSPRALEQQFQRILDDPSPACPHEEHLAALTAAPRDMWAQVRKSLKTQAEEALEAVEGAAFFVSLDSEPAGDAAGDTPEPSGDSAASLDAYAHALLAGRGHDRWFDKSFSLIIFSNGKLGLSVEHAWADCPISGHMWEFTLATECFQLGYSADGHCKGHPDPSLPQPQRLHWDLPDKIHLSISLALRGAQALAENIDCHVFPFSHFGKSFIKRCHLSSDSFIQTALQLAHFRDRGRFCLTYESAMTRLFLEGRTETVRSCTREACSFVRAMEHQEKTVRVGLAGGLGHFHTPIHTCKTFKEHLLRSRVRDGAGEDPSLVSDLTELTDGGRHPRGCEVVPQSVAHALMPGHTQGEHQEGALILYNVGLLSFCVTSICARPHVLCSEPPGPSVPSPSYSQSIVVQWTEFGP</sequence>
<evidence type="ECO:0000256" key="1">
    <source>
        <dbReference type="ARBA" id="ARBA00005232"/>
    </source>
</evidence>
<evidence type="ECO:0000256" key="2">
    <source>
        <dbReference type="ARBA" id="ARBA00022679"/>
    </source>
</evidence>
<feature type="domain" description="Choline/carnitine acyltransferase" evidence="6">
    <location>
        <begin position="33"/>
        <end position="487"/>
    </location>
</feature>
<dbReference type="Proteomes" id="UP000314985">
    <property type="component" value="Chromosome 6"/>
</dbReference>
<comment type="similarity">
    <text evidence="1 5">Belongs to the carnitine/choline acetyltransferase family.</text>
</comment>
<evidence type="ECO:0000259" key="6">
    <source>
        <dbReference type="Pfam" id="PF00755"/>
    </source>
</evidence>
<accession>A0A4X1VSB9</accession>
<dbReference type="PROSITE" id="PS00440">
    <property type="entry name" value="ACYLTRANSF_C_2"/>
    <property type="match status" value="1"/>
</dbReference>
<evidence type="ECO:0000313" key="8">
    <source>
        <dbReference type="Proteomes" id="UP000314985"/>
    </source>
</evidence>
<protein>
    <submittedName>
        <fullName evidence="7">Carnitine palmitoyltransferase 1C</fullName>
    </submittedName>
</protein>
<organism evidence="7 8">
    <name type="scientific">Sus scrofa</name>
    <name type="common">Pig</name>
    <dbReference type="NCBI Taxonomy" id="9823"/>
    <lineage>
        <taxon>Eukaryota</taxon>
        <taxon>Metazoa</taxon>
        <taxon>Chordata</taxon>
        <taxon>Craniata</taxon>
        <taxon>Vertebrata</taxon>
        <taxon>Euteleostomi</taxon>
        <taxon>Mammalia</taxon>
        <taxon>Eutheria</taxon>
        <taxon>Laurasiatheria</taxon>
        <taxon>Artiodactyla</taxon>
        <taxon>Suina</taxon>
        <taxon>Suidae</taxon>
        <taxon>Sus</taxon>
    </lineage>
</organism>
<proteinExistence type="inferred from homology"/>
<keyword evidence="2 5" id="KW-0808">Transferase</keyword>
<dbReference type="PROSITE" id="PS00439">
    <property type="entry name" value="ACYLTRANSF_C_1"/>
    <property type="match status" value="1"/>
</dbReference>
<dbReference type="AlphaFoldDB" id="A0A4X1VSB9"/>
<evidence type="ECO:0000256" key="3">
    <source>
        <dbReference type="ARBA" id="ARBA00023315"/>
    </source>
</evidence>
<keyword evidence="3 5" id="KW-0012">Acyltransferase</keyword>
<gene>
    <name evidence="7" type="primary">CPT1C</name>
</gene>
<dbReference type="Gene3D" id="3.30.559.70">
    <property type="entry name" value="Choline/Carnitine o-acyltransferase, domain 2"/>
    <property type="match status" value="1"/>
</dbReference>
<dbReference type="InterPro" id="IPR042231">
    <property type="entry name" value="Cho/carn_acyl_trans_2"/>
</dbReference>
<evidence type="ECO:0000256" key="4">
    <source>
        <dbReference type="PIRSR" id="PIRSR600542-1"/>
    </source>
</evidence>
<reference evidence="7" key="2">
    <citation type="submission" date="2025-08" db="UniProtKB">
        <authorList>
            <consortium name="Ensembl"/>
        </authorList>
    </citation>
    <scope>IDENTIFICATION</scope>
</reference>
<dbReference type="PANTHER" id="PTHR22589">
    <property type="entry name" value="CARNITINE O-ACYLTRANSFERASE"/>
    <property type="match status" value="1"/>
</dbReference>
<dbReference type="Ensembl" id="ENSSSCT00070054845.1">
    <property type="protein sequence ID" value="ENSSSCP00070046516.1"/>
    <property type="gene ID" value="ENSSSCG00070027337.1"/>
</dbReference>